<keyword evidence="5 6" id="KW-0408">Iron</keyword>
<sequence>MLQRVSDWLFDQAAVPPKWTLLFASLLSLWALRAVWRLYFHPLSKYPGPRLAAISDIWLAYHSLLGRWPWAVEDALKKHGICLFQAPAPRHNTSQLTVWIPGDVVRVAPNELVFGSPQAFADLYGSHHKNLEMFPKTQINNHGNDKRGGIIWEWDPARHRQVARQLGPAFKGSALKAKEPTLHRHIDHFIGRMRELGSAPEGVSLPTWTNWLCVDVSGDMAYNMEMNALKDSETVKNPPYLDILAGCNKALVVIQMSWRFPLLSPLKYPFLFTVMRPHSHIRDHSRAQLERRIQRKGSDALHLDFFEQMVPGNRELPRDRDERRHLEQVAGQLLIAGYEPPALWLYFTIYYLLGNPDSLGALTREIRGTFGSYDEITPGWSAAKLPYLTACLKESLRLMPNVLTGMPVVSPGATVDGHWIPKGIVCQSSTLATARDPRNFRAPLRFRPERWLSKGHPLHDPQFDGDNRGGFHPFSMGPRMCAGKEIAWWQSRLFIAKTLWVFDLEMVSGHKIDVNRDLRGWGTVVRPEFRVRFVTKT</sequence>
<dbReference type="InterPro" id="IPR036396">
    <property type="entry name" value="Cyt_P450_sf"/>
</dbReference>
<gene>
    <name evidence="7" type="ORF">PG996_006500</name>
</gene>
<dbReference type="SUPFAM" id="SSF48264">
    <property type="entry name" value="Cytochrome P450"/>
    <property type="match status" value="1"/>
</dbReference>
<evidence type="ECO:0000313" key="8">
    <source>
        <dbReference type="Proteomes" id="UP001446871"/>
    </source>
</evidence>
<keyword evidence="4 6" id="KW-0479">Metal-binding</keyword>
<proteinExistence type="inferred from homology"/>
<dbReference type="PROSITE" id="PS00086">
    <property type="entry name" value="CYTOCHROME_P450"/>
    <property type="match status" value="1"/>
</dbReference>
<evidence type="ECO:0000256" key="5">
    <source>
        <dbReference type="ARBA" id="ARBA00023004"/>
    </source>
</evidence>
<keyword evidence="8" id="KW-1185">Reference proteome</keyword>
<organism evidence="7 8">
    <name type="scientific">Apiospora saccharicola</name>
    <dbReference type="NCBI Taxonomy" id="335842"/>
    <lineage>
        <taxon>Eukaryota</taxon>
        <taxon>Fungi</taxon>
        <taxon>Dikarya</taxon>
        <taxon>Ascomycota</taxon>
        <taxon>Pezizomycotina</taxon>
        <taxon>Sordariomycetes</taxon>
        <taxon>Xylariomycetidae</taxon>
        <taxon>Amphisphaeriales</taxon>
        <taxon>Apiosporaceae</taxon>
        <taxon>Apiospora</taxon>
    </lineage>
</organism>
<evidence type="ECO:0000256" key="2">
    <source>
        <dbReference type="ARBA" id="ARBA00010617"/>
    </source>
</evidence>
<comment type="caution">
    <text evidence="7">The sequence shown here is derived from an EMBL/GenBank/DDBJ whole genome shotgun (WGS) entry which is preliminary data.</text>
</comment>
<dbReference type="InterPro" id="IPR017972">
    <property type="entry name" value="Cyt_P450_CS"/>
</dbReference>
<reference evidence="7 8" key="1">
    <citation type="submission" date="2023-01" db="EMBL/GenBank/DDBJ databases">
        <title>Analysis of 21 Apiospora genomes using comparative genomics revels a genus with tremendous synthesis potential of carbohydrate active enzymes and secondary metabolites.</title>
        <authorList>
            <person name="Sorensen T."/>
        </authorList>
    </citation>
    <scope>NUCLEOTIDE SEQUENCE [LARGE SCALE GENOMIC DNA]</scope>
    <source>
        <strain evidence="7 8">CBS 83171</strain>
    </source>
</reference>
<dbReference type="Pfam" id="PF00067">
    <property type="entry name" value="p450"/>
    <property type="match status" value="1"/>
</dbReference>
<dbReference type="PANTHER" id="PTHR24305:SF210">
    <property type="entry name" value="CYTOCHROME P450 MONOOXYGENASE ASQL-RELATED"/>
    <property type="match status" value="1"/>
</dbReference>
<evidence type="ECO:0000256" key="3">
    <source>
        <dbReference type="ARBA" id="ARBA00022617"/>
    </source>
</evidence>
<keyword evidence="6" id="KW-0503">Monooxygenase</keyword>
<dbReference type="InterPro" id="IPR001128">
    <property type="entry name" value="Cyt_P450"/>
</dbReference>
<keyword evidence="3 6" id="KW-0349">Heme</keyword>
<dbReference type="Proteomes" id="UP001446871">
    <property type="component" value="Unassembled WGS sequence"/>
</dbReference>
<evidence type="ECO:0000256" key="4">
    <source>
        <dbReference type="ARBA" id="ARBA00022723"/>
    </source>
</evidence>
<protein>
    <submittedName>
        <fullName evidence="7">Cytochrome P450</fullName>
    </submittedName>
</protein>
<dbReference type="EMBL" id="JAQQWM010000003">
    <property type="protein sequence ID" value="KAK8073152.1"/>
    <property type="molecule type" value="Genomic_DNA"/>
</dbReference>
<name>A0ABR1VPS4_9PEZI</name>
<dbReference type="Gene3D" id="1.10.630.10">
    <property type="entry name" value="Cytochrome P450"/>
    <property type="match status" value="1"/>
</dbReference>
<evidence type="ECO:0000256" key="6">
    <source>
        <dbReference type="RuleBase" id="RU000461"/>
    </source>
</evidence>
<evidence type="ECO:0000256" key="1">
    <source>
        <dbReference type="ARBA" id="ARBA00001971"/>
    </source>
</evidence>
<keyword evidence="6" id="KW-0560">Oxidoreductase</keyword>
<dbReference type="PRINTS" id="PR00385">
    <property type="entry name" value="P450"/>
</dbReference>
<accession>A0ABR1VPS4</accession>
<dbReference type="InterPro" id="IPR002401">
    <property type="entry name" value="Cyt_P450_E_grp-I"/>
</dbReference>
<evidence type="ECO:0000313" key="7">
    <source>
        <dbReference type="EMBL" id="KAK8073152.1"/>
    </source>
</evidence>
<comment type="similarity">
    <text evidence="2 6">Belongs to the cytochrome P450 family.</text>
</comment>
<dbReference type="PRINTS" id="PR00463">
    <property type="entry name" value="EP450I"/>
</dbReference>
<dbReference type="InterPro" id="IPR050121">
    <property type="entry name" value="Cytochrome_P450_monoxygenase"/>
</dbReference>
<comment type="cofactor">
    <cofactor evidence="1">
        <name>heme</name>
        <dbReference type="ChEBI" id="CHEBI:30413"/>
    </cofactor>
</comment>
<dbReference type="PANTHER" id="PTHR24305">
    <property type="entry name" value="CYTOCHROME P450"/>
    <property type="match status" value="1"/>
</dbReference>